<dbReference type="InterPro" id="IPR010982">
    <property type="entry name" value="Lambda_DNA-bd_dom_sf"/>
</dbReference>
<feature type="domain" description="HTH lacI-type" evidence="5">
    <location>
        <begin position="5"/>
        <end position="59"/>
    </location>
</feature>
<dbReference type="CDD" id="cd01392">
    <property type="entry name" value="HTH_LacI"/>
    <property type="match status" value="1"/>
</dbReference>
<dbReference type="PANTHER" id="PTHR30146:SF109">
    <property type="entry name" value="HTH-TYPE TRANSCRIPTIONAL REGULATOR GALS"/>
    <property type="match status" value="1"/>
</dbReference>
<protein>
    <submittedName>
        <fullName evidence="6">DNA-binding LacI/PurR family transcriptional regulator</fullName>
    </submittedName>
</protein>
<keyword evidence="3" id="KW-0804">Transcription</keyword>
<dbReference type="RefSeq" id="WP_258906012.1">
    <property type="nucleotide sequence ID" value="NZ_JAUSWC010000001.1"/>
</dbReference>
<sequence>MRTVTGLREVAERAGVSMRTVSNVVRGTGRFSEATRQRVERAVEELGYRPNSAARRLRTGRSGVLLLAVPELTMPYWAELAEHVLREAAARDCTLLVEVTGGRPEAELEIALGHTDPMVDGIILSPLALDDRAAARAPLVLLGERVHDLPCPHVTVDNTAAAREATEHLLARGHRRDGVVGRRLGRTRGVGVGPCRQSGTRDRMGTASRAGDGQRQAWRCGTERDCHSWPPPTAAVRLLSACNSPEPTRNCVVGWTTSGRDSDVVSCATTHLPHTAWPSATR</sequence>
<keyword evidence="1" id="KW-0805">Transcription regulation</keyword>
<dbReference type="Gene3D" id="3.40.50.2300">
    <property type="match status" value="2"/>
</dbReference>
<dbReference type="EMBL" id="JAUSWC010000001">
    <property type="protein sequence ID" value="MDQ0485543.1"/>
    <property type="molecule type" value="Genomic_DNA"/>
</dbReference>
<keyword evidence="2 6" id="KW-0238">DNA-binding</keyword>
<dbReference type="InterPro" id="IPR001761">
    <property type="entry name" value="Peripla_BP/Lac1_sug-bd_dom"/>
</dbReference>
<evidence type="ECO:0000256" key="4">
    <source>
        <dbReference type="SAM" id="MobiDB-lite"/>
    </source>
</evidence>
<proteinExistence type="predicted"/>
<gene>
    <name evidence="6" type="ORF">QO019_000373</name>
</gene>
<dbReference type="SUPFAM" id="SSF47413">
    <property type="entry name" value="lambda repressor-like DNA-binding domains"/>
    <property type="match status" value="1"/>
</dbReference>
<comment type="caution">
    <text evidence="6">The sequence shown here is derived from an EMBL/GenBank/DDBJ whole genome shotgun (WGS) entry which is preliminary data.</text>
</comment>
<dbReference type="InterPro" id="IPR000843">
    <property type="entry name" value="HTH_LacI"/>
</dbReference>
<evidence type="ECO:0000313" key="7">
    <source>
        <dbReference type="Proteomes" id="UP001236795"/>
    </source>
</evidence>
<dbReference type="Pfam" id="PF00356">
    <property type="entry name" value="LacI"/>
    <property type="match status" value="1"/>
</dbReference>
<keyword evidence="7" id="KW-1185">Reference proteome</keyword>
<dbReference type="GO" id="GO:0003677">
    <property type="term" value="F:DNA binding"/>
    <property type="evidence" value="ECO:0007669"/>
    <property type="project" value="UniProtKB-KW"/>
</dbReference>
<name>A0ABU0KB34_9ACTN</name>
<evidence type="ECO:0000259" key="5">
    <source>
        <dbReference type="PROSITE" id="PS50932"/>
    </source>
</evidence>
<evidence type="ECO:0000256" key="1">
    <source>
        <dbReference type="ARBA" id="ARBA00023015"/>
    </source>
</evidence>
<reference evidence="6 7" key="1">
    <citation type="submission" date="2023-07" db="EMBL/GenBank/DDBJ databases">
        <title>Genomic Encyclopedia of Type Strains, Phase IV (KMG-IV): sequencing the most valuable type-strain genomes for metagenomic binning, comparative biology and taxonomic classification.</title>
        <authorList>
            <person name="Goeker M."/>
        </authorList>
    </citation>
    <scope>NUCLEOTIDE SEQUENCE [LARGE SCALE GENOMIC DNA]</scope>
    <source>
        <strain evidence="6 7">DSM 40573</strain>
    </source>
</reference>
<organism evidence="6 7">
    <name type="scientific">Streptomyces thermodiastaticus</name>
    <dbReference type="NCBI Taxonomy" id="44061"/>
    <lineage>
        <taxon>Bacteria</taxon>
        <taxon>Bacillati</taxon>
        <taxon>Actinomycetota</taxon>
        <taxon>Actinomycetes</taxon>
        <taxon>Kitasatosporales</taxon>
        <taxon>Streptomycetaceae</taxon>
        <taxon>Streptomyces</taxon>
    </lineage>
</organism>
<feature type="region of interest" description="Disordered" evidence="4">
    <location>
        <begin position="186"/>
        <end position="216"/>
    </location>
</feature>
<dbReference type="PANTHER" id="PTHR30146">
    <property type="entry name" value="LACI-RELATED TRANSCRIPTIONAL REPRESSOR"/>
    <property type="match status" value="1"/>
</dbReference>
<evidence type="ECO:0000256" key="3">
    <source>
        <dbReference type="ARBA" id="ARBA00023163"/>
    </source>
</evidence>
<dbReference type="Gene3D" id="1.10.260.40">
    <property type="entry name" value="lambda repressor-like DNA-binding domains"/>
    <property type="match status" value="1"/>
</dbReference>
<evidence type="ECO:0000256" key="2">
    <source>
        <dbReference type="ARBA" id="ARBA00023125"/>
    </source>
</evidence>
<dbReference type="SMART" id="SM00354">
    <property type="entry name" value="HTH_LACI"/>
    <property type="match status" value="1"/>
</dbReference>
<dbReference type="PROSITE" id="PS50932">
    <property type="entry name" value="HTH_LACI_2"/>
    <property type="match status" value="1"/>
</dbReference>
<dbReference type="Pfam" id="PF00532">
    <property type="entry name" value="Peripla_BP_1"/>
    <property type="match status" value="1"/>
</dbReference>
<dbReference type="CDD" id="cd06267">
    <property type="entry name" value="PBP1_LacI_sugar_binding-like"/>
    <property type="match status" value="1"/>
</dbReference>
<dbReference type="SUPFAM" id="SSF53822">
    <property type="entry name" value="Periplasmic binding protein-like I"/>
    <property type="match status" value="1"/>
</dbReference>
<accession>A0ABU0KB34</accession>
<dbReference type="Proteomes" id="UP001236795">
    <property type="component" value="Unassembled WGS sequence"/>
</dbReference>
<evidence type="ECO:0000313" key="6">
    <source>
        <dbReference type="EMBL" id="MDQ0485543.1"/>
    </source>
</evidence>
<dbReference type="InterPro" id="IPR028082">
    <property type="entry name" value="Peripla_BP_I"/>
</dbReference>
<dbReference type="PROSITE" id="PS00356">
    <property type="entry name" value="HTH_LACI_1"/>
    <property type="match status" value="1"/>
</dbReference>